<comment type="caution">
    <text evidence="1">The sequence shown here is derived from an EMBL/GenBank/DDBJ whole genome shotgun (WGS) entry which is preliminary data.</text>
</comment>
<organism evidence="1 2">
    <name type="scientific">Thermococcus sibiricus</name>
    <dbReference type="NCBI Taxonomy" id="172049"/>
    <lineage>
        <taxon>Archaea</taxon>
        <taxon>Methanobacteriati</taxon>
        <taxon>Methanobacteriota</taxon>
        <taxon>Thermococci</taxon>
        <taxon>Thermococcales</taxon>
        <taxon>Thermococcaceae</taxon>
        <taxon>Thermococcus</taxon>
    </lineage>
</organism>
<sequence>MEYIQIRGIEKDGLKSKLVEDFGIPYRAIEDEFLQFMEEFVNTRNSDEYITSNIEIPSLNSDTSSLPSGTISLLIPRIYYNIKKTTWILIGMLLDVFVTKGVASGSLSALGIAGQAIGKLNVKNGEVCTYYQAIKLKKQGTKEFEVRNRYNQIKGRNCPYLEFECVYNQNGKCNIKLSNLKENFQKLKEIGAFSISSNNKWRLEL</sequence>
<dbReference type="EMBL" id="LGFD01000039">
    <property type="protein sequence ID" value="KUK17028.1"/>
    <property type="molecule type" value="Genomic_DNA"/>
</dbReference>
<dbReference type="Proteomes" id="UP000053911">
    <property type="component" value="Unassembled WGS sequence"/>
</dbReference>
<name>A0A101EKG7_9EURY</name>
<dbReference type="RefSeq" id="WP_283217825.1">
    <property type="nucleotide sequence ID" value="NZ_LGFD01000039.1"/>
</dbReference>
<dbReference type="PATRIC" id="fig|172049.5.peg.1303"/>
<evidence type="ECO:0000313" key="1">
    <source>
        <dbReference type="EMBL" id="KUK17028.1"/>
    </source>
</evidence>
<accession>A0A101EKG7</accession>
<proteinExistence type="predicted"/>
<dbReference type="AlphaFoldDB" id="A0A101EKG7"/>
<evidence type="ECO:0000313" key="2">
    <source>
        <dbReference type="Proteomes" id="UP000053911"/>
    </source>
</evidence>
<protein>
    <submittedName>
        <fullName evidence="1">Uncharacterized protein</fullName>
    </submittedName>
</protein>
<gene>
    <name evidence="1" type="ORF">XD54_1670</name>
</gene>
<reference evidence="2" key="1">
    <citation type="journal article" date="2015" name="MBio">
        <title>Genome-Resolved Metagenomic Analysis Reveals Roles for Candidate Phyla and Other Microbial Community Members in Biogeochemical Transformations in Oil Reservoirs.</title>
        <authorList>
            <person name="Hu P."/>
            <person name="Tom L."/>
            <person name="Singh A."/>
            <person name="Thomas B.C."/>
            <person name="Baker B.J."/>
            <person name="Piceno Y.M."/>
            <person name="Andersen G.L."/>
            <person name="Banfield J.F."/>
        </authorList>
    </citation>
    <scope>NUCLEOTIDE SEQUENCE [LARGE SCALE GENOMIC DNA]</scope>
</reference>